<evidence type="ECO:0000313" key="1">
    <source>
        <dbReference type="EMBL" id="WXT99983.1"/>
    </source>
</evidence>
<dbReference type="Pfam" id="PF10117">
    <property type="entry name" value="McrBC"/>
    <property type="match status" value="1"/>
</dbReference>
<sequence>MLIKTQEHKTLIQNFGCSLKGVTNKFKGDNFCGLYYDWDKNNKQVLKTSYFIGACWLEENQLALQIEPKIKGLDYLTMFLKCFEHPQVSQKLSDIYQIDFNQPKIELDSNKFEITPLLIIHFLQVMKAIARKGLKKNYYSVEQNLNAKVKGKINIGKTLKHNIFKGQNHKTVCHYQEFGINCAENRLLKKALKFVQSYLAKSKIKTEDKLPQTLAYCLAPFELVSDDIEVREMKGFKNNAFFKDYSTALKLAKMILKRFAYNLQNTNATNQTPPFWIDMSLLFEKYVYALLLENNEVKYQVKGSKKTEVDFLVDDMVVDTKYKTGYGDEYDYKIEDIRQLSGYGRDIKIRGESGLKEEIAKCLIIYPSENGKELTGNLWDSAEKIKQFKEFKKIGIQLPPLNA</sequence>
<accession>A0AAU6PG32</accession>
<evidence type="ECO:0008006" key="2">
    <source>
        <dbReference type="Google" id="ProtNLM"/>
    </source>
</evidence>
<dbReference type="InterPro" id="IPR019292">
    <property type="entry name" value="McrC"/>
</dbReference>
<dbReference type="PANTHER" id="PTHR38733">
    <property type="entry name" value="PROTEIN MCRC"/>
    <property type="match status" value="1"/>
</dbReference>
<protein>
    <recommendedName>
        <fullName evidence="2">Restriction endonuclease</fullName>
    </recommendedName>
</protein>
<gene>
    <name evidence="1" type="ORF">Ctma_0689</name>
</gene>
<proteinExistence type="predicted"/>
<name>A0AAU6PG32_9GAMM</name>
<organism evidence="1">
    <name type="scientific">Catillopecten margaritatus gill symbiont</name>
    <dbReference type="NCBI Taxonomy" id="3083288"/>
    <lineage>
        <taxon>Bacteria</taxon>
        <taxon>Pseudomonadati</taxon>
        <taxon>Pseudomonadota</taxon>
        <taxon>Gammaproteobacteria</taxon>
        <taxon>sulfur-oxidizing symbionts</taxon>
    </lineage>
</organism>
<dbReference type="PANTHER" id="PTHR38733:SF1">
    <property type="entry name" value="TYPE IV METHYL-DIRECTED RESTRICTION ENZYME ECOKMCRBC"/>
    <property type="match status" value="1"/>
</dbReference>
<reference evidence="1" key="1">
    <citation type="submission" date="2023-10" db="EMBL/GenBank/DDBJ databases">
        <title>The first scallop-associated chemosynthetic bacterial symbiont.</title>
        <authorList>
            <person name="Lin Y.-T."/>
            <person name="Sun J."/>
            <person name="Ip J.C.-H."/>
            <person name="He X."/>
            <person name="Gao Z.-M."/>
            <person name="Perez M."/>
            <person name="Xu T."/>
            <person name="Qian P.-Y."/>
            <person name="Qiu J.-W."/>
        </authorList>
    </citation>
    <scope>NUCLEOTIDE SEQUENCE</scope>
    <source>
        <strain evidence="1">Gill1</strain>
    </source>
</reference>
<dbReference type="EMBL" id="CP138327">
    <property type="protein sequence ID" value="WXT99983.1"/>
    <property type="molecule type" value="Genomic_DNA"/>
</dbReference>
<dbReference type="AlphaFoldDB" id="A0AAU6PG32"/>